<comment type="caution">
    <text evidence="1">The sequence shown here is derived from an EMBL/GenBank/DDBJ whole genome shotgun (WGS) entry which is preliminary data.</text>
</comment>
<evidence type="ECO:0000313" key="2">
    <source>
        <dbReference type="Proteomes" id="UP000178515"/>
    </source>
</evidence>
<sequence length="62" mass="7113">MRKYHTVCPECKNNINFEQEGLQEGDHFECPTCGITLEARDFKEGAQGIIEIENPEIVETEK</sequence>
<accession>A0A1G1Z683</accession>
<gene>
    <name evidence="1" type="ORF">A3F24_02935</name>
</gene>
<dbReference type="Proteomes" id="UP000178515">
    <property type="component" value="Unassembled WGS sequence"/>
</dbReference>
<proteinExistence type="predicted"/>
<dbReference type="Pfam" id="PF21344">
    <property type="entry name" value="Zn_ribbon_LysW"/>
    <property type="match status" value="1"/>
</dbReference>
<dbReference type="AlphaFoldDB" id="A0A1G1Z683"/>
<organism evidence="1 2">
    <name type="scientific">Candidatus Colwellbacteria bacterium RIFCSPHIGHO2_12_FULL_44_17</name>
    <dbReference type="NCBI Taxonomy" id="1797689"/>
    <lineage>
        <taxon>Bacteria</taxon>
        <taxon>Candidatus Colwelliibacteriota</taxon>
    </lineage>
</organism>
<dbReference type="STRING" id="1797689.A3F24_02935"/>
<dbReference type="Gene3D" id="2.20.28.160">
    <property type="match status" value="1"/>
</dbReference>
<reference evidence="1 2" key="1">
    <citation type="journal article" date="2016" name="Nat. Commun.">
        <title>Thousands of microbial genomes shed light on interconnected biogeochemical processes in an aquifer system.</title>
        <authorList>
            <person name="Anantharaman K."/>
            <person name="Brown C.T."/>
            <person name="Hug L.A."/>
            <person name="Sharon I."/>
            <person name="Castelle C.J."/>
            <person name="Probst A.J."/>
            <person name="Thomas B.C."/>
            <person name="Singh A."/>
            <person name="Wilkins M.J."/>
            <person name="Karaoz U."/>
            <person name="Brodie E.L."/>
            <person name="Williams K.H."/>
            <person name="Hubbard S.S."/>
            <person name="Banfield J.F."/>
        </authorList>
    </citation>
    <scope>NUCLEOTIDE SEQUENCE [LARGE SCALE GENOMIC DNA]</scope>
</reference>
<name>A0A1G1Z683_9BACT</name>
<dbReference type="InterPro" id="IPR005906">
    <property type="entry name" value="LysW"/>
</dbReference>
<evidence type="ECO:0000313" key="1">
    <source>
        <dbReference type="EMBL" id="OGY60128.1"/>
    </source>
</evidence>
<protein>
    <recommendedName>
        <fullName evidence="3">Lysine biosynthesis protein LysW</fullName>
    </recommendedName>
</protein>
<evidence type="ECO:0008006" key="3">
    <source>
        <dbReference type="Google" id="ProtNLM"/>
    </source>
</evidence>
<dbReference type="EMBL" id="MHIX01000003">
    <property type="protein sequence ID" value="OGY60128.1"/>
    <property type="molecule type" value="Genomic_DNA"/>
</dbReference>